<accession>A0A9J6B5P6</accession>
<gene>
    <name evidence="2" type="ORF">H5410_003718</name>
</gene>
<dbReference type="Proteomes" id="UP000824120">
    <property type="component" value="Chromosome 1"/>
</dbReference>
<keyword evidence="1" id="KW-1133">Transmembrane helix</keyword>
<evidence type="ECO:0000313" key="3">
    <source>
        <dbReference type="Proteomes" id="UP000824120"/>
    </source>
</evidence>
<feature type="transmembrane region" description="Helical" evidence="1">
    <location>
        <begin position="88"/>
        <end position="107"/>
    </location>
</feature>
<proteinExistence type="predicted"/>
<name>A0A9J6B5P6_SOLCO</name>
<evidence type="ECO:0000313" key="2">
    <source>
        <dbReference type="EMBL" id="KAG5632001.1"/>
    </source>
</evidence>
<reference evidence="2 3" key="1">
    <citation type="submission" date="2020-09" db="EMBL/GenBank/DDBJ databases">
        <title>De no assembly of potato wild relative species, Solanum commersonii.</title>
        <authorList>
            <person name="Cho K."/>
        </authorList>
    </citation>
    <scope>NUCLEOTIDE SEQUENCE [LARGE SCALE GENOMIC DNA]</scope>
    <source>
        <strain evidence="2">LZ3.2</strain>
        <tissue evidence="2">Leaf</tissue>
    </source>
</reference>
<keyword evidence="1" id="KW-0812">Transmembrane</keyword>
<keyword evidence="3" id="KW-1185">Reference proteome</keyword>
<sequence length="203" mass="23450">MDSRNASISRNLYPHCNHLESRIEEFSTCEGWCVSWVGNRTHIEWPIFVDLQLGSPPIGDDGEKNNKGLIILGDDKDFERALKVIGGIFFKILIILRMCILEMVLIVEGKLGCGAFWWLQEEKVQSRNLLVPFNGTLPLVYKFENEEPLPPKKEKLEKEIDKFFVDMDIRISPMLSEKLSDCLSLMTSNVSRLWIFIEKIFVN</sequence>
<dbReference type="AlphaFoldDB" id="A0A9J6B5P6"/>
<protein>
    <submittedName>
        <fullName evidence="2">Uncharacterized protein</fullName>
    </submittedName>
</protein>
<keyword evidence="1" id="KW-0472">Membrane</keyword>
<comment type="caution">
    <text evidence="2">The sequence shown here is derived from an EMBL/GenBank/DDBJ whole genome shotgun (WGS) entry which is preliminary data.</text>
</comment>
<evidence type="ECO:0000256" key="1">
    <source>
        <dbReference type="SAM" id="Phobius"/>
    </source>
</evidence>
<organism evidence="2 3">
    <name type="scientific">Solanum commersonii</name>
    <name type="common">Commerson's wild potato</name>
    <name type="synonym">Commerson's nightshade</name>
    <dbReference type="NCBI Taxonomy" id="4109"/>
    <lineage>
        <taxon>Eukaryota</taxon>
        <taxon>Viridiplantae</taxon>
        <taxon>Streptophyta</taxon>
        <taxon>Embryophyta</taxon>
        <taxon>Tracheophyta</taxon>
        <taxon>Spermatophyta</taxon>
        <taxon>Magnoliopsida</taxon>
        <taxon>eudicotyledons</taxon>
        <taxon>Gunneridae</taxon>
        <taxon>Pentapetalae</taxon>
        <taxon>asterids</taxon>
        <taxon>lamiids</taxon>
        <taxon>Solanales</taxon>
        <taxon>Solanaceae</taxon>
        <taxon>Solanoideae</taxon>
        <taxon>Solaneae</taxon>
        <taxon>Solanum</taxon>
    </lineage>
</organism>
<dbReference type="EMBL" id="JACXVP010000001">
    <property type="protein sequence ID" value="KAG5632001.1"/>
    <property type="molecule type" value="Genomic_DNA"/>
</dbReference>